<dbReference type="InterPro" id="IPR010710">
    <property type="entry name" value="DUF1289"/>
</dbReference>
<dbReference type="EMBL" id="BJZU01000004">
    <property type="protein sequence ID" value="GEP02499.1"/>
    <property type="molecule type" value="Genomic_DNA"/>
</dbReference>
<reference evidence="1 3" key="3">
    <citation type="submission" date="2019-07" db="EMBL/GenBank/DDBJ databases">
        <title>Whole genome shotgun sequence of Methylobacterium oxalidis NBRC 107715.</title>
        <authorList>
            <person name="Hosoyama A."/>
            <person name="Uohara A."/>
            <person name="Ohji S."/>
            <person name="Ichikawa N."/>
        </authorList>
    </citation>
    <scope>NUCLEOTIDE SEQUENCE [LARGE SCALE GENOMIC DNA]</scope>
    <source>
        <strain evidence="1 3">NBRC 107715</strain>
    </source>
</reference>
<dbReference type="PANTHER" id="PTHR35175">
    <property type="entry name" value="DUF1289 DOMAIN-CONTAINING PROTEIN"/>
    <property type="match status" value="1"/>
</dbReference>
<reference evidence="2" key="1">
    <citation type="journal article" date="2014" name="Int. J. Syst. Evol. Microbiol.">
        <title>Complete genome of a new Firmicutes species belonging to the dominant human colonic microbiota ('Ruminococcus bicirculans') reveals two chromosomes and a selective capacity to utilize plant glucans.</title>
        <authorList>
            <consortium name="NISC Comparative Sequencing Program"/>
            <person name="Wegmann U."/>
            <person name="Louis P."/>
            <person name="Goesmann A."/>
            <person name="Henrissat B."/>
            <person name="Duncan S.H."/>
            <person name="Flint H.J."/>
        </authorList>
    </citation>
    <scope>NUCLEOTIDE SEQUENCE</scope>
    <source>
        <strain evidence="2">NBRC 107715</strain>
    </source>
</reference>
<dbReference type="Proteomes" id="UP001156856">
    <property type="component" value="Unassembled WGS sequence"/>
</dbReference>
<protein>
    <submittedName>
        <fullName evidence="1">DUF1289 domain-containing protein</fullName>
    </submittedName>
</protein>
<comment type="caution">
    <text evidence="1">The sequence shown here is derived from an EMBL/GenBank/DDBJ whole genome shotgun (WGS) entry which is preliminary data.</text>
</comment>
<evidence type="ECO:0000313" key="2">
    <source>
        <dbReference type="EMBL" id="GLS67878.1"/>
    </source>
</evidence>
<proteinExistence type="predicted"/>
<accession>A0A512IY27</accession>
<sequence>MNQPSRPTPSSPCIRVCILDESTGLCEGCGRTRDEIARWGSLSEAQRRAIMAGLEARLRDAYLKPAEVRASP</sequence>
<dbReference type="AlphaFoldDB" id="A0A512IY27"/>
<dbReference type="Proteomes" id="UP000321960">
    <property type="component" value="Unassembled WGS sequence"/>
</dbReference>
<name>A0A512IY27_9HYPH</name>
<dbReference type="PANTHER" id="PTHR35175:SF2">
    <property type="entry name" value="DUF1289 DOMAIN-CONTAINING PROTEIN"/>
    <property type="match status" value="1"/>
</dbReference>
<evidence type="ECO:0000313" key="3">
    <source>
        <dbReference type="Proteomes" id="UP000321960"/>
    </source>
</evidence>
<organism evidence="1 3">
    <name type="scientific">Methylobacterium oxalidis</name>
    <dbReference type="NCBI Taxonomy" id="944322"/>
    <lineage>
        <taxon>Bacteria</taxon>
        <taxon>Pseudomonadati</taxon>
        <taxon>Pseudomonadota</taxon>
        <taxon>Alphaproteobacteria</taxon>
        <taxon>Hyphomicrobiales</taxon>
        <taxon>Methylobacteriaceae</taxon>
        <taxon>Methylobacterium</taxon>
    </lineage>
</organism>
<dbReference type="EMBL" id="BSPK01000117">
    <property type="protein sequence ID" value="GLS67878.1"/>
    <property type="molecule type" value="Genomic_DNA"/>
</dbReference>
<gene>
    <name evidence="2" type="ORF">GCM10007888_62630</name>
    <name evidence="1" type="ORF">MOX02_05370</name>
</gene>
<evidence type="ECO:0000313" key="4">
    <source>
        <dbReference type="Proteomes" id="UP001156856"/>
    </source>
</evidence>
<dbReference type="Pfam" id="PF06945">
    <property type="entry name" value="DUF1289"/>
    <property type="match status" value="1"/>
</dbReference>
<evidence type="ECO:0000313" key="1">
    <source>
        <dbReference type="EMBL" id="GEP02499.1"/>
    </source>
</evidence>
<reference evidence="4" key="2">
    <citation type="journal article" date="2019" name="Int. J. Syst. Evol. Microbiol.">
        <title>The Global Catalogue of Microorganisms (GCM) 10K type strain sequencing project: providing services to taxonomists for standard genome sequencing and annotation.</title>
        <authorList>
            <consortium name="The Broad Institute Genomics Platform"/>
            <consortium name="The Broad Institute Genome Sequencing Center for Infectious Disease"/>
            <person name="Wu L."/>
            <person name="Ma J."/>
        </authorList>
    </citation>
    <scope>NUCLEOTIDE SEQUENCE [LARGE SCALE GENOMIC DNA]</scope>
    <source>
        <strain evidence="4">NBRC 107715</strain>
    </source>
</reference>
<keyword evidence="4" id="KW-1185">Reference proteome</keyword>
<dbReference type="RefSeq" id="WP_147024165.1">
    <property type="nucleotide sequence ID" value="NZ_BJZU01000004.1"/>
</dbReference>
<dbReference type="OrthoDB" id="9811423at2"/>
<reference evidence="2" key="4">
    <citation type="submission" date="2023-01" db="EMBL/GenBank/DDBJ databases">
        <title>Draft genome sequence of Methylobacterium oxalidis strain NBRC 107715.</title>
        <authorList>
            <person name="Sun Q."/>
            <person name="Mori K."/>
        </authorList>
    </citation>
    <scope>NUCLEOTIDE SEQUENCE</scope>
    <source>
        <strain evidence="2">NBRC 107715</strain>
    </source>
</reference>